<reference evidence="2" key="1">
    <citation type="journal article" date="2016" name="Mol. Biol. Evol.">
        <title>Comparative Genomics of Early-Diverging Mushroom-Forming Fungi Provides Insights into the Origins of Lignocellulose Decay Capabilities.</title>
        <authorList>
            <person name="Nagy L.G."/>
            <person name="Riley R."/>
            <person name="Tritt A."/>
            <person name="Adam C."/>
            <person name="Daum C."/>
            <person name="Floudas D."/>
            <person name="Sun H."/>
            <person name="Yadav J.S."/>
            <person name="Pangilinan J."/>
            <person name="Larsson K.H."/>
            <person name="Matsuura K."/>
            <person name="Barry K."/>
            <person name="Labutti K."/>
            <person name="Kuo R."/>
            <person name="Ohm R.A."/>
            <person name="Bhattacharya S.S."/>
            <person name="Shirouzu T."/>
            <person name="Yoshinaga Y."/>
            <person name="Martin F.M."/>
            <person name="Grigoriev I.V."/>
            <person name="Hibbett D.S."/>
        </authorList>
    </citation>
    <scope>NUCLEOTIDE SEQUENCE [LARGE SCALE GENOMIC DNA]</scope>
    <source>
        <strain evidence="2">CBS 109695</strain>
    </source>
</reference>
<feature type="region of interest" description="Disordered" evidence="1">
    <location>
        <begin position="56"/>
        <end position="117"/>
    </location>
</feature>
<dbReference type="EMBL" id="KV417565">
    <property type="protein sequence ID" value="KZP19319.1"/>
    <property type="molecule type" value="Genomic_DNA"/>
</dbReference>
<sequence length="117" mass="12440">MARPVLPASGIQVDICILHVHVGIIGSLALEVFSEAQTGDLLPFLRRAPLDSKGLRASLDPATRGVREEKVAGEARESEGEADRNSIRGSGSVHLGHSRGIAQPPRPETCEKAREGL</sequence>
<accession>A0A166HWN4</accession>
<gene>
    <name evidence="2" type="ORF">FIBSPDRAFT_892894</name>
</gene>
<dbReference type="AlphaFoldDB" id="A0A166HWN4"/>
<evidence type="ECO:0000256" key="1">
    <source>
        <dbReference type="SAM" id="MobiDB-lite"/>
    </source>
</evidence>
<protein>
    <submittedName>
        <fullName evidence="2">Uncharacterized protein</fullName>
    </submittedName>
</protein>
<feature type="compositionally biased region" description="Basic and acidic residues" evidence="1">
    <location>
        <begin position="108"/>
        <end position="117"/>
    </location>
</feature>
<organism evidence="2">
    <name type="scientific">Athelia psychrophila</name>
    <dbReference type="NCBI Taxonomy" id="1759441"/>
    <lineage>
        <taxon>Eukaryota</taxon>
        <taxon>Fungi</taxon>
        <taxon>Dikarya</taxon>
        <taxon>Basidiomycota</taxon>
        <taxon>Agaricomycotina</taxon>
        <taxon>Agaricomycetes</taxon>
        <taxon>Agaricomycetidae</taxon>
        <taxon>Atheliales</taxon>
        <taxon>Atheliaceae</taxon>
        <taxon>Athelia</taxon>
    </lineage>
</organism>
<name>A0A166HWN4_9AGAM</name>
<proteinExistence type="predicted"/>
<evidence type="ECO:0000313" key="2">
    <source>
        <dbReference type="EMBL" id="KZP19319.1"/>
    </source>
</evidence>
<feature type="compositionally biased region" description="Basic and acidic residues" evidence="1">
    <location>
        <begin position="65"/>
        <end position="86"/>
    </location>
</feature>